<dbReference type="GO" id="GO:0008889">
    <property type="term" value="F:glycerophosphodiester phosphodiesterase activity"/>
    <property type="evidence" value="ECO:0007669"/>
    <property type="project" value="UniProtKB-EC"/>
</dbReference>
<comment type="similarity">
    <text evidence="1">Belongs to the glycerophosphoryl diester phosphodiesterase family.</text>
</comment>
<evidence type="ECO:0000256" key="2">
    <source>
        <dbReference type="ARBA" id="ARBA00012247"/>
    </source>
</evidence>
<evidence type="ECO:0000256" key="4">
    <source>
        <dbReference type="ARBA" id="ARBA00022798"/>
    </source>
</evidence>
<keyword evidence="5" id="KW-0378">Hydrolase</keyword>
<sequence>MQKMTDSFSNRHRLGLMMLLSLFMQPASAGQASSPLLTLDGNAPLIIGHRGLPGFYPEETRPSYEGAADAGADSLEADLHLSKDCVLVARHNPWLSDNTNIAKVALTNTEVAARKRTVPGRYVPVKYAVAMYGGPDQYLSDLSDPNKQKSVLKSLIVDGEDHTGDWSISDFTVAELKQWIGGTTYDAGDQRPTEMNGKYPILTMQEIIDIAKEKSAATGKTISLYPEAKNPYWNNAQAVANGCGSGNHPFEDAIIKLINDNGLNTKNAPVYIQSFDPASLQYMRSAGLHTKAVQLIDGSGVDYKTGEVLYAQADFHSFVEGRPYSWTVAGDGRYYSAMLTPAGLATIKTYADGIGVWKPAVIAVKVKDAERTSASLSSATVATPTSLVAAAHGAGLFVHVYTFRNEKQYLAGAFRGDPVAEMLMFFQAGVDGIFTDFTPTAVAARAAFLRTLSR</sequence>
<evidence type="ECO:0000256" key="6">
    <source>
        <dbReference type="ARBA" id="ARBA00047512"/>
    </source>
</evidence>
<feature type="domain" description="GP-PDE" evidence="8">
    <location>
        <begin position="44"/>
        <end position="445"/>
    </location>
</feature>
<dbReference type="SUPFAM" id="SSF51695">
    <property type="entry name" value="PLC-like phosphodiesterases"/>
    <property type="match status" value="1"/>
</dbReference>
<evidence type="ECO:0000313" key="10">
    <source>
        <dbReference type="Proteomes" id="UP000092634"/>
    </source>
</evidence>
<name>A0A1E8PQL3_9BURK</name>
<protein>
    <recommendedName>
        <fullName evidence="2">glycerophosphodiester phosphodiesterase</fullName>
        <ecNumber evidence="2">3.1.4.46</ecNumber>
    </recommendedName>
</protein>
<reference evidence="9 10" key="1">
    <citation type="submission" date="2016-10" db="EMBL/GenBank/DDBJ databases">
        <title>Updated version of Genome Assembly of Janthinobacterium lividum ERGS5:01.</title>
        <authorList>
            <person name="Kumar R."/>
            <person name="Acharya V."/>
            <person name="Singh D."/>
        </authorList>
    </citation>
    <scope>NUCLEOTIDE SEQUENCE [LARGE SCALE GENOMIC DNA]</scope>
    <source>
        <strain evidence="9 10">ERGS5:01</strain>
    </source>
</reference>
<dbReference type="PROSITE" id="PS51704">
    <property type="entry name" value="GP_PDE"/>
    <property type="match status" value="1"/>
</dbReference>
<dbReference type="AlphaFoldDB" id="A0A1E8PQL3"/>
<feature type="chain" id="PRO_5009214641" description="glycerophosphodiester phosphodiesterase" evidence="7">
    <location>
        <begin position="30"/>
        <end position="454"/>
    </location>
</feature>
<dbReference type="InterPro" id="IPR030395">
    <property type="entry name" value="GP_PDE_dom"/>
</dbReference>
<dbReference type="PANTHER" id="PTHR43620:SF7">
    <property type="entry name" value="GLYCEROPHOSPHODIESTER PHOSPHODIESTERASE GDPD5-RELATED"/>
    <property type="match status" value="1"/>
</dbReference>
<evidence type="ECO:0000259" key="8">
    <source>
        <dbReference type="PROSITE" id="PS51704"/>
    </source>
</evidence>
<evidence type="ECO:0000256" key="5">
    <source>
        <dbReference type="ARBA" id="ARBA00022801"/>
    </source>
</evidence>
<gene>
    <name evidence="9" type="ORF">BA896_006215</name>
</gene>
<dbReference type="GO" id="GO:0006071">
    <property type="term" value="P:glycerol metabolic process"/>
    <property type="evidence" value="ECO:0007669"/>
    <property type="project" value="UniProtKB-KW"/>
</dbReference>
<comment type="caution">
    <text evidence="9">The sequence shown here is derived from an EMBL/GenBank/DDBJ whole genome shotgun (WGS) entry which is preliminary data.</text>
</comment>
<evidence type="ECO:0000256" key="7">
    <source>
        <dbReference type="SAM" id="SignalP"/>
    </source>
</evidence>
<dbReference type="Pfam" id="PF03009">
    <property type="entry name" value="GDPD"/>
    <property type="match status" value="1"/>
</dbReference>
<dbReference type="PANTHER" id="PTHR43620">
    <property type="entry name" value="GLYCEROPHOSPHORYL DIESTER PHOSPHODIESTERASE"/>
    <property type="match status" value="1"/>
</dbReference>
<keyword evidence="3 7" id="KW-0732">Signal</keyword>
<dbReference type="Gene3D" id="3.20.20.190">
    <property type="entry name" value="Phosphatidylinositol (PI) phosphodiesterase"/>
    <property type="match status" value="1"/>
</dbReference>
<dbReference type="EMBL" id="MAQB02000001">
    <property type="protein sequence ID" value="OFJ48573.1"/>
    <property type="molecule type" value="Genomic_DNA"/>
</dbReference>
<dbReference type="InterPro" id="IPR017946">
    <property type="entry name" value="PLC-like_Pdiesterase_TIM-brl"/>
</dbReference>
<accession>A0A1E8PQL3</accession>
<dbReference type="Proteomes" id="UP000092634">
    <property type="component" value="Unassembled WGS sequence"/>
</dbReference>
<organism evidence="9 10">
    <name type="scientific">Janthinobacterium lividum</name>
    <dbReference type="NCBI Taxonomy" id="29581"/>
    <lineage>
        <taxon>Bacteria</taxon>
        <taxon>Pseudomonadati</taxon>
        <taxon>Pseudomonadota</taxon>
        <taxon>Betaproteobacteria</taxon>
        <taxon>Burkholderiales</taxon>
        <taxon>Oxalobacteraceae</taxon>
        <taxon>Janthinobacterium</taxon>
    </lineage>
</organism>
<evidence type="ECO:0000256" key="1">
    <source>
        <dbReference type="ARBA" id="ARBA00007277"/>
    </source>
</evidence>
<keyword evidence="4" id="KW-0319">Glycerol metabolism</keyword>
<feature type="signal peptide" evidence="7">
    <location>
        <begin position="1"/>
        <end position="29"/>
    </location>
</feature>
<evidence type="ECO:0000256" key="3">
    <source>
        <dbReference type="ARBA" id="ARBA00022729"/>
    </source>
</evidence>
<proteinExistence type="inferred from homology"/>
<evidence type="ECO:0000313" key="9">
    <source>
        <dbReference type="EMBL" id="OFJ48573.1"/>
    </source>
</evidence>
<dbReference type="EC" id="3.1.4.46" evidence="2"/>
<comment type="catalytic activity">
    <reaction evidence="6">
        <text>a sn-glycero-3-phosphodiester + H2O = an alcohol + sn-glycerol 3-phosphate + H(+)</text>
        <dbReference type="Rhea" id="RHEA:12969"/>
        <dbReference type="ChEBI" id="CHEBI:15377"/>
        <dbReference type="ChEBI" id="CHEBI:15378"/>
        <dbReference type="ChEBI" id="CHEBI:30879"/>
        <dbReference type="ChEBI" id="CHEBI:57597"/>
        <dbReference type="ChEBI" id="CHEBI:83408"/>
        <dbReference type="EC" id="3.1.4.46"/>
    </reaction>
</comment>
<dbReference type="GO" id="GO:0006629">
    <property type="term" value="P:lipid metabolic process"/>
    <property type="evidence" value="ECO:0007669"/>
    <property type="project" value="InterPro"/>
</dbReference>